<dbReference type="Gene3D" id="1.25.40.10">
    <property type="entry name" value="Tetratricopeptide repeat domain"/>
    <property type="match status" value="1"/>
</dbReference>
<evidence type="ECO:0000313" key="7">
    <source>
        <dbReference type="EMBL" id="KAF5829683.1"/>
    </source>
</evidence>
<gene>
    <name evidence="7" type="ORF">DUNSADRAFT_15658</name>
</gene>
<evidence type="ECO:0000256" key="5">
    <source>
        <dbReference type="SAM" id="MobiDB-lite"/>
    </source>
</evidence>
<evidence type="ECO:0000256" key="3">
    <source>
        <dbReference type="ARBA" id="ARBA00022833"/>
    </source>
</evidence>
<evidence type="ECO:0000256" key="2">
    <source>
        <dbReference type="ARBA" id="ARBA00022771"/>
    </source>
</evidence>
<dbReference type="EMBL" id="MU070127">
    <property type="protein sequence ID" value="KAF5829683.1"/>
    <property type="molecule type" value="Genomic_DNA"/>
</dbReference>
<reference evidence="7" key="1">
    <citation type="submission" date="2017-08" db="EMBL/GenBank/DDBJ databases">
        <authorList>
            <person name="Polle J.E."/>
            <person name="Barry K."/>
            <person name="Cushman J."/>
            <person name="Schmutz J."/>
            <person name="Tran D."/>
            <person name="Hathwaick L.T."/>
            <person name="Yim W.C."/>
            <person name="Jenkins J."/>
            <person name="Mckie-Krisberg Z.M."/>
            <person name="Prochnik S."/>
            <person name="Lindquist E."/>
            <person name="Dockter R.B."/>
            <person name="Adam C."/>
            <person name="Molina H."/>
            <person name="Bunkerborg J."/>
            <person name="Jin E."/>
            <person name="Buchheim M."/>
            <person name="Magnuson J."/>
        </authorList>
    </citation>
    <scope>NUCLEOTIDE SEQUENCE</scope>
    <source>
        <strain evidence="7">CCAP 19/18</strain>
    </source>
</reference>
<evidence type="ECO:0000256" key="1">
    <source>
        <dbReference type="ARBA" id="ARBA00022723"/>
    </source>
</evidence>
<feature type="compositionally biased region" description="Low complexity" evidence="5">
    <location>
        <begin position="160"/>
        <end position="175"/>
    </location>
</feature>
<comment type="caution">
    <text evidence="7">The sequence shown here is derived from an EMBL/GenBank/DDBJ whole genome shotgun (WGS) entry which is preliminary data.</text>
</comment>
<dbReference type="InterPro" id="IPR002893">
    <property type="entry name" value="Znf_MYND"/>
</dbReference>
<sequence>MQGPHRLPASEATLRKAVKAYEVISGPGHPDTLRTLDTLAGTLVSQQRDEEAVLVFKTLLTRAEGRLEEEEGHPAPDKACVSLDVSSWMITSLMNLDRYEEAVYHATAMLKSSEEFLGPRHADTCQNKALLRKVELQQAQHAKAMKHMVGADALPARQLSSGDKQGSKKGGSSSDINRPAAEGNSSVPLNSEAESDSIGRGVGGSNAGSSGSSSGSSKVVQSLAGSLLGLSVQEQAQQPQDHQHQSPCKSKKQGESKEGPCMRTCIACHRKGVGMKRCSRCNAAWACGPECFAQAWKNGHKRECVPAQVTQ</sequence>
<keyword evidence="8" id="KW-1185">Reference proteome</keyword>
<dbReference type="SUPFAM" id="SSF48452">
    <property type="entry name" value="TPR-like"/>
    <property type="match status" value="1"/>
</dbReference>
<dbReference type="PROSITE" id="PS50865">
    <property type="entry name" value="ZF_MYND_2"/>
    <property type="match status" value="1"/>
</dbReference>
<evidence type="ECO:0000313" key="8">
    <source>
        <dbReference type="Proteomes" id="UP000815325"/>
    </source>
</evidence>
<keyword evidence="2 4" id="KW-0863">Zinc-finger</keyword>
<dbReference type="InterPro" id="IPR011990">
    <property type="entry name" value="TPR-like_helical_dom_sf"/>
</dbReference>
<feature type="region of interest" description="Disordered" evidence="5">
    <location>
        <begin position="157"/>
        <end position="218"/>
    </location>
</feature>
<protein>
    <recommendedName>
        <fullName evidence="6">MYND-type domain-containing protein</fullName>
    </recommendedName>
</protein>
<dbReference type="SUPFAM" id="SSF144232">
    <property type="entry name" value="HIT/MYND zinc finger-like"/>
    <property type="match status" value="1"/>
</dbReference>
<feature type="region of interest" description="Disordered" evidence="5">
    <location>
        <begin position="233"/>
        <end position="259"/>
    </location>
</feature>
<keyword evidence="1" id="KW-0479">Metal-binding</keyword>
<evidence type="ECO:0000259" key="6">
    <source>
        <dbReference type="PROSITE" id="PS50865"/>
    </source>
</evidence>
<feature type="compositionally biased region" description="Low complexity" evidence="5">
    <location>
        <begin position="207"/>
        <end position="217"/>
    </location>
</feature>
<dbReference type="Pfam" id="PF01753">
    <property type="entry name" value="zf-MYND"/>
    <property type="match status" value="1"/>
</dbReference>
<evidence type="ECO:0000256" key="4">
    <source>
        <dbReference type="PROSITE-ProRule" id="PRU00134"/>
    </source>
</evidence>
<feature type="domain" description="MYND-type" evidence="6">
    <location>
        <begin position="265"/>
        <end position="304"/>
    </location>
</feature>
<accession>A0ABQ7G506</accession>
<proteinExistence type="predicted"/>
<organism evidence="7 8">
    <name type="scientific">Dunaliella salina</name>
    <name type="common">Green alga</name>
    <name type="synonym">Protococcus salinus</name>
    <dbReference type="NCBI Taxonomy" id="3046"/>
    <lineage>
        <taxon>Eukaryota</taxon>
        <taxon>Viridiplantae</taxon>
        <taxon>Chlorophyta</taxon>
        <taxon>core chlorophytes</taxon>
        <taxon>Chlorophyceae</taxon>
        <taxon>CS clade</taxon>
        <taxon>Chlamydomonadales</taxon>
        <taxon>Dunaliellaceae</taxon>
        <taxon>Dunaliella</taxon>
    </lineage>
</organism>
<dbReference type="Gene3D" id="6.10.140.2220">
    <property type="match status" value="1"/>
</dbReference>
<dbReference type="Proteomes" id="UP000815325">
    <property type="component" value="Unassembled WGS sequence"/>
</dbReference>
<name>A0ABQ7G506_DUNSA</name>
<keyword evidence="3" id="KW-0862">Zinc</keyword>